<comment type="caution">
    <text evidence="1">The sequence shown here is derived from an EMBL/GenBank/DDBJ whole genome shotgun (WGS) entry which is preliminary data.</text>
</comment>
<keyword evidence="2" id="KW-1185">Reference proteome</keyword>
<evidence type="ECO:0000313" key="2">
    <source>
        <dbReference type="Proteomes" id="UP000193648"/>
    </source>
</evidence>
<organism evidence="1 2">
    <name type="scientific">Lobosporangium transversale</name>
    <dbReference type="NCBI Taxonomy" id="64571"/>
    <lineage>
        <taxon>Eukaryota</taxon>
        <taxon>Fungi</taxon>
        <taxon>Fungi incertae sedis</taxon>
        <taxon>Mucoromycota</taxon>
        <taxon>Mortierellomycotina</taxon>
        <taxon>Mortierellomycetes</taxon>
        <taxon>Mortierellales</taxon>
        <taxon>Mortierellaceae</taxon>
        <taxon>Lobosporangium</taxon>
    </lineage>
</organism>
<accession>A0A1Y2GRS8</accession>
<dbReference type="OrthoDB" id="2448606at2759"/>
<name>A0A1Y2GRS8_9FUNG</name>
<dbReference type="EMBL" id="MCFF01000012">
    <property type="protein sequence ID" value="ORZ20848.1"/>
    <property type="molecule type" value="Genomic_DNA"/>
</dbReference>
<sequence>MFYSKEMEDADMKRAEDATILWANWAQKLRLDQLKERLAAQRDGRKPVDISVEPLIETILSSYADCKAKKITSVFFIALHVFRQFNSWSGLCSESDCMTAVVSPILREIMAIQHKIKFTCANACTTTGKTRKVNLQQSGQSRQPIGQTKDRNEVFFGEMKGKHPGSEAINTDILRLAIFTKDSLDLLHNALERGPPLMTFQTVGSDVVFFLGARVNNTIVHIRLSTVGLPSSLTEVELDYDFFSTSFKSKLSLALPKIALRRNARHRCKKTLSQL</sequence>
<protein>
    <submittedName>
        <fullName evidence="1">Uncharacterized protein</fullName>
    </submittedName>
</protein>
<dbReference type="InParanoid" id="A0A1Y2GRS8"/>
<dbReference type="Proteomes" id="UP000193648">
    <property type="component" value="Unassembled WGS sequence"/>
</dbReference>
<gene>
    <name evidence="1" type="ORF">BCR41DRAFT_26684</name>
</gene>
<dbReference type="AlphaFoldDB" id="A0A1Y2GRS8"/>
<dbReference type="STRING" id="64571.A0A1Y2GRS8"/>
<dbReference type="GeneID" id="33562032"/>
<proteinExistence type="predicted"/>
<dbReference type="RefSeq" id="XP_021882757.1">
    <property type="nucleotide sequence ID" value="XM_022020188.1"/>
</dbReference>
<evidence type="ECO:0000313" key="1">
    <source>
        <dbReference type="EMBL" id="ORZ20848.1"/>
    </source>
</evidence>
<reference evidence="1 2" key="1">
    <citation type="submission" date="2016-07" db="EMBL/GenBank/DDBJ databases">
        <title>Pervasive Adenine N6-methylation of Active Genes in Fungi.</title>
        <authorList>
            <consortium name="DOE Joint Genome Institute"/>
            <person name="Mondo S.J."/>
            <person name="Dannebaum R.O."/>
            <person name="Kuo R.C."/>
            <person name="Labutti K."/>
            <person name="Haridas S."/>
            <person name="Kuo A."/>
            <person name="Salamov A."/>
            <person name="Ahrendt S.R."/>
            <person name="Lipzen A."/>
            <person name="Sullivan W."/>
            <person name="Andreopoulos W.B."/>
            <person name="Clum A."/>
            <person name="Lindquist E."/>
            <person name="Daum C."/>
            <person name="Ramamoorthy G.K."/>
            <person name="Gryganskyi A."/>
            <person name="Culley D."/>
            <person name="Magnuson J.K."/>
            <person name="James T.Y."/>
            <person name="O'Malley M.A."/>
            <person name="Stajich J.E."/>
            <person name="Spatafora J.W."/>
            <person name="Visel A."/>
            <person name="Grigoriev I.V."/>
        </authorList>
    </citation>
    <scope>NUCLEOTIDE SEQUENCE [LARGE SCALE GENOMIC DNA]</scope>
    <source>
        <strain evidence="1 2">NRRL 3116</strain>
    </source>
</reference>